<dbReference type="PANTHER" id="PTHR23412:SF6">
    <property type="entry name" value="MESOTHELIN"/>
    <property type="match status" value="1"/>
</dbReference>
<keyword evidence="7" id="KW-1185">Reference proteome</keyword>
<evidence type="ECO:0000256" key="1">
    <source>
        <dbReference type="ARBA" id="ARBA00004370"/>
    </source>
</evidence>
<evidence type="ECO:0000256" key="5">
    <source>
        <dbReference type="ARBA" id="ARBA00023136"/>
    </source>
</evidence>
<accession>A0A6P7HML5</accession>
<sequence>MKCAVERQTTYPVEVWKLFFQKASPALDQALETFAATAPNISSKTMSHALEALGELRIASFNQSQLQDENFIRSWFQTKMRPFLASPSSNFLICLSSNNFSCQTYQIVIQAFSSQRAFMDRDGRQAVFTYFIKPFLSRNDSSDLGCVSSTRDSKEWLRANFGNFSDFATLQDLQALNPNFSSVDASEFLTISQQAQLATTQLSSAQDVAKLMAGISTVDFGAFFDIVSPAIEARPGNYSDKVKSAFLQAVFDRGGLSLPTVSDKDFVLWLRVRLRPFLINLSPTLVTPLFTIGTNRSCNSSQEMLTLLDTLNTTLSNDTQREIYNNTLLFFQGQRALKCYTGGSFYIYLRNTFLSFGFPDLSTLLSLVPPKRQTELLSTISTSELQQLFSLPKAIFNSFDVCTIFNNYNKTPAFLETEDVPDNVKKVTLPCVWPLALSSNSSTDVSLWFNLRLRKYLKFLSKSLISVTEVQKASCFGFQKMVSVMGNNFTYNGSDFGEADVYTSIKNYLSTGSEAKCYNADDAELNSTAWFVNNIGKFVTFITVNDITKFFSSSQSKLFLKDLSNLELFNNTAISLDVTNYYIKQLFTFIPNFSPIKLPEIFLCSSDVPSSVYTSVNEKDTIIILDKLKIFCNGKKNLEVFSALASNFKTFTVEIFKNLGSASSGLTISQITSVPGKVLIESLSTLSTVAFWGLGQATTIIQSITASGFQINTGAKLESLGKLVVGILSETIDTIAASELLTISKSVTFVANILEGPAILLQTLVNKIISLDTNPVQMLKNVPDAMATLIPRTLLILADTGVDLVIERINNKALLISQAVMFFEKLAETTFDIEKLSPSVLQGFTCTTVQKMSINRIKELIFATRPRADRVKVLLKESQLTCMYNLIKDSLSTTLNFASYPSDMLLYFSPTDINKNNCRAFFTALGAADFSVPSAILNKGAMLLNEAKACLGINGLSLSKEIVEILGNMVCTLDAAYIENSDPVILEKLKNCKDFSSSQVAAIEKLLGTVNTWNQKTLENLGNIPLYLTKNIWGRITTDIKKSFLKTFMPFLRQVKIPKIKLKILFPQVIVVVVKRGAGCTVGNITQVTVNDDSFPFGYDLTQFDLCLDVPVLKDNLNAICDKVDDDDLQKVILRKLNQAYPSGVSDQDVQVLGSVSRVASLDDIAKWNITKVDTLAALMKAEDGPWEAAKSKEIITKYLSTSGNSLGSTELNIIGSNLCSLPTSTLTTIPPDSIRNGNPLNVASCSTEQKKVLYKASNTAFSSHRASPSTYYNLIKSTICGAPLADIVALSTQNINMDIDDFRSLEFNVITALTVTNVKGLMGNQLRDLKVFEKDPVVQTWVNLQLQSDLDTLGIGLISNRTEPTTTAGPVVTTSGGVELGKPQTSIILAALLITVLQMLRQPA</sequence>
<reference evidence="8" key="2">
    <citation type="submission" date="2025-08" db="UniProtKB">
        <authorList>
            <consortium name="RefSeq"/>
        </authorList>
    </citation>
    <scope>IDENTIFICATION</scope>
</reference>
<proteinExistence type="inferred from homology"/>
<protein>
    <submittedName>
        <fullName evidence="8">Uncharacterized protein LOC114427785</fullName>
    </submittedName>
</protein>
<evidence type="ECO:0000256" key="2">
    <source>
        <dbReference type="ARBA" id="ARBA00011016"/>
    </source>
</evidence>
<reference evidence="7" key="1">
    <citation type="submission" date="2024-06" db="UniProtKB">
        <authorList>
            <consortium name="RefSeq"/>
        </authorList>
    </citation>
    <scope>NUCLEOTIDE SEQUENCE [LARGE SCALE GENOMIC DNA]</scope>
</reference>
<dbReference type="InParanoid" id="A0A6P7HML5"/>
<keyword evidence="6" id="KW-0325">Glycoprotein</keyword>
<comment type="subcellular location">
    <subcellularLocation>
        <location evidence="1">Membrane</location>
    </subcellularLocation>
</comment>
<keyword evidence="4" id="KW-0130">Cell adhesion</keyword>
<dbReference type="GeneID" id="114427785"/>
<keyword evidence="5" id="KW-0472">Membrane</keyword>
<keyword evidence="3" id="KW-0732">Signal</keyword>
<dbReference type="PANTHER" id="PTHR23412">
    <property type="entry name" value="STEREOCILIN RELATED"/>
    <property type="match status" value="1"/>
</dbReference>
<dbReference type="GO" id="GO:0016020">
    <property type="term" value="C:membrane"/>
    <property type="evidence" value="ECO:0007669"/>
    <property type="project" value="UniProtKB-SubCell"/>
</dbReference>
<dbReference type="Proteomes" id="UP000515145">
    <property type="component" value="Chromosome 22"/>
</dbReference>
<name>A0A6P7HML5_9TELE</name>
<evidence type="ECO:0000256" key="4">
    <source>
        <dbReference type="ARBA" id="ARBA00022889"/>
    </source>
</evidence>
<evidence type="ECO:0000313" key="8">
    <source>
        <dbReference type="RefSeq" id="XP_028251802.1"/>
    </source>
</evidence>
<dbReference type="GO" id="GO:0007160">
    <property type="term" value="P:cell-matrix adhesion"/>
    <property type="evidence" value="ECO:0007669"/>
    <property type="project" value="TreeGrafter"/>
</dbReference>
<dbReference type="Pfam" id="PF06060">
    <property type="entry name" value="Mesothelin"/>
    <property type="match status" value="1"/>
</dbReference>
<evidence type="ECO:0000256" key="3">
    <source>
        <dbReference type="ARBA" id="ARBA00022729"/>
    </source>
</evidence>
<dbReference type="RefSeq" id="XP_028251802.1">
    <property type="nucleotide sequence ID" value="XM_028396001.1"/>
</dbReference>
<gene>
    <name evidence="8" type="primary">LOC114427785</name>
</gene>
<comment type="similarity">
    <text evidence="2">Belongs to the mesothelin family.</text>
</comment>
<dbReference type="GO" id="GO:0009986">
    <property type="term" value="C:cell surface"/>
    <property type="evidence" value="ECO:0007669"/>
    <property type="project" value="TreeGrafter"/>
</dbReference>
<organism evidence="7 8">
    <name type="scientific">Parambassis ranga</name>
    <name type="common">Indian glassy fish</name>
    <dbReference type="NCBI Taxonomy" id="210632"/>
    <lineage>
        <taxon>Eukaryota</taxon>
        <taxon>Metazoa</taxon>
        <taxon>Chordata</taxon>
        <taxon>Craniata</taxon>
        <taxon>Vertebrata</taxon>
        <taxon>Euteleostomi</taxon>
        <taxon>Actinopterygii</taxon>
        <taxon>Neopterygii</taxon>
        <taxon>Teleostei</taxon>
        <taxon>Neoteleostei</taxon>
        <taxon>Acanthomorphata</taxon>
        <taxon>Ovalentaria</taxon>
        <taxon>Ambassidae</taxon>
        <taxon>Parambassis</taxon>
    </lineage>
</organism>
<evidence type="ECO:0000313" key="7">
    <source>
        <dbReference type="Proteomes" id="UP000515145"/>
    </source>
</evidence>
<dbReference type="OrthoDB" id="9329195at2759"/>
<evidence type="ECO:0000256" key="6">
    <source>
        <dbReference type="ARBA" id="ARBA00023180"/>
    </source>
</evidence>
<dbReference type="InterPro" id="IPR010335">
    <property type="entry name" value="Mesothelin"/>
</dbReference>
<dbReference type="InterPro" id="IPR026664">
    <property type="entry name" value="Stereocilin-rel"/>
</dbReference>